<dbReference type="NCBIfam" id="TIGR03584">
    <property type="entry name" value="PseF"/>
    <property type="match status" value="1"/>
</dbReference>
<name>A0ABN1DAA0_9GAMM</name>
<dbReference type="SUPFAM" id="SSF53448">
    <property type="entry name" value="Nucleotide-diphospho-sugar transferases"/>
    <property type="match status" value="1"/>
</dbReference>
<organism evidence="1 2">
    <name type="scientific">Rheinheimera aquimaris</name>
    <dbReference type="NCBI Taxonomy" id="412437"/>
    <lineage>
        <taxon>Bacteria</taxon>
        <taxon>Pseudomonadati</taxon>
        <taxon>Pseudomonadota</taxon>
        <taxon>Gammaproteobacteria</taxon>
        <taxon>Chromatiales</taxon>
        <taxon>Chromatiaceae</taxon>
        <taxon>Rheinheimera</taxon>
    </lineage>
</organism>
<reference evidence="1 2" key="1">
    <citation type="journal article" date="2019" name="Int. J. Syst. Evol. Microbiol.">
        <title>The Global Catalogue of Microorganisms (GCM) 10K type strain sequencing project: providing services to taxonomists for standard genome sequencing and annotation.</title>
        <authorList>
            <consortium name="The Broad Institute Genomics Platform"/>
            <consortium name="The Broad Institute Genome Sequencing Center for Infectious Disease"/>
            <person name="Wu L."/>
            <person name="Ma J."/>
        </authorList>
    </citation>
    <scope>NUCLEOTIDE SEQUENCE [LARGE SCALE GENOMIC DNA]</scope>
    <source>
        <strain evidence="1 2">JCM 14331</strain>
    </source>
</reference>
<dbReference type="Proteomes" id="UP001501169">
    <property type="component" value="Unassembled WGS sequence"/>
</dbReference>
<dbReference type="InterPro" id="IPR050793">
    <property type="entry name" value="CMP-NeuNAc_synthase"/>
</dbReference>
<dbReference type="CDD" id="cd02513">
    <property type="entry name" value="CMP-NeuAc_Synthase"/>
    <property type="match status" value="1"/>
</dbReference>
<keyword evidence="1" id="KW-0548">Nucleotidyltransferase</keyword>
<dbReference type="InterPro" id="IPR020039">
    <property type="entry name" value="PseF"/>
</dbReference>
<proteinExistence type="predicted"/>
<sequence>MRVAIIPARGGSKRIPRKNIKLFSGKPMLAYPILTALQSGCFDRVLVSTDDKEIAAVAREYGADVPMLRPAELADDYTGTGAVIRYELQQLQQQGITADYCCCIYATTPLLSPTLLQQAWQQLQAQPELNYVFSAARFSFPIQRALITTELGVAPLDPASIGKRSQDLTPTFHDAGQFYFGKTEAWLKQLPVFGNYSKMQVLPDYLVQDIDTADDWQRAELLYQLLNRDAP</sequence>
<dbReference type="InterPro" id="IPR029044">
    <property type="entry name" value="Nucleotide-diphossugar_trans"/>
</dbReference>
<dbReference type="Pfam" id="PF02348">
    <property type="entry name" value="CTP_transf_3"/>
    <property type="match status" value="1"/>
</dbReference>
<gene>
    <name evidence="1" type="primary">pseF</name>
    <name evidence="1" type="ORF">GCM10009098_01770</name>
</gene>
<accession>A0ABN1DAA0</accession>
<dbReference type="InterPro" id="IPR003329">
    <property type="entry name" value="Cytidylyl_trans"/>
</dbReference>
<dbReference type="PANTHER" id="PTHR21485">
    <property type="entry name" value="HAD SUPERFAMILY MEMBERS CMAS AND KDSC"/>
    <property type="match status" value="1"/>
</dbReference>
<dbReference type="PANTHER" id="PTHR21485:SF6">
    <property type="entry name" value="N-ACYLNEURAMINATE CYTIDYLYLTRANSFERASE-RELATED"/>
    <property type="match status" value="1"/>
</dbReference>
<keyword evidence="1" id="KW-0808">Transferase</keyword>
<dbReference type="GO" id="GO:0016779">
    <property type="term" value="F:nucleotidyltransferase activity"/>
    <property type="evidence" value="ECO:0007669"/>
    <property type="project" value="UniProtKB-KW"/>
</dbReference>
<protein>
    <submittedName>
        <fullName evidence="1">Pseudaminic acid cytidylyltransferase</fullName>
    </submittedName>
</protein>
<comment type="caution">
    <text evidence="1">The sequence shown here is derived from an EMBL/GenBank/DDBJ whole genome shotgun (WGS) entry which is preliminary data.</text>
</comment>
<evidence type="ECO:0000313" key="2">
    <source>
        <dbReference type="Proteomes" id="UP001501169"/>
    </source>
</evidence>
<evidence type="ECO:0000313" key="1">
    <source>
        <dbReference type="EMBL" id="GAA0537923.1"/>
    </source>
</evidence>
<dbReference type="EMBL" id="BAAAEO010000001">
    <property type="protein sequence ID" value="GAA0537923.1"/>
    <property type="molecule type" value="Genomic_DNA"/>
</dbReference>
<keyword evidence="2" id="KW-1185">Reference proteome</keyword>
<dbReference type="Gene3D" id="3.90.550.10">
    <property type="entry name" value="Spore Coat Polysaccharide Biosynthesis Protein SpsA, Chain A"/>
    <property type="match status" value="1"/>
</dbReference>
<dbReference type="RefSeq" id="WP_134053768.1">
    <property type="nucleotide sequence ID" value="NZ_BAAAEO010000001.1"/>
</dbReference>